<dbReference type="OrthoDB" id="3609935at2"/>
<dbReference type="Pfam" id="PF02517">
    <property type="entry name" value="Rce1-like"/>
    <property type="match status" value="1"/>
</dbReference>
<feature type="transmembrane region" description="Helical" evidence="1">
    <location>
        <begin position="252"/>
        <end position="269"/>
    </location>
</feature>
<reference evidence="3 4" key="1">
    <citation type="journal article" date="2016" name="Int. J. Syst. Evol. Microbiol.">
        <title>Acidipila dinghuensis sp. nov., an acidobacterium isolated from forest soil.</title>
        <authorList>
            <person name="Jiang Y.W."/>
            <person name="Wang J."/>
            <person name="Chen M.H."/>
            <person name="Lv Y.Y."/>
            <person name="Qiu L.H."/>
        </authorList>
    </citation>
    <scope>NUCLEOTIDE SEQUENCE [LARGE SCALE GENOMIC DNA]</scope>
    <source>
        <strain evidence="3 4">DHOF10</strain>
    </source>
</reference>
<feature type="transmembrane region" description="Helical" evidence="1">
    <location>
        <begin position="168"/>
        <end position="189"/>
    </location>
</feature>
<keyword evidence="1" id="KW-0812">Transmembrane</keyword>
<organism evidence="3 4">
    <name type="scientific">Silvibacterium dinghuense</name>
    <dbReference type="NCBI Taxonomy" id="1560006"/>
    <lineage>
        <taxon>Bacteria</taxon>
        <taxon>Pseudomonadati</taxon>
        <taxon>Acidobacteriota</taxon>
        <taxon>Terriglobia</taxon>
        <taxon>Terriglobales</taxon>
        <taxon>Acidobacteriaceae</taxon>
        <taxon>Silvibacterium</taxon>
    </lineage>
</organism>
<keyword evidence="4" id="KW-1185">Reference proteome</keyword>
<feature type="transmembrane region" description="Helical" evidence="1">
    <location>
        <begin position="66"/>
        <end position="87"/>
    </location>
</feature>
<evidence type="ECO:0000313" key="4">
    <source>
        <dbReference type="Proteomes" id="UP000290253"/>
    </source>
</evidence>
<proteinExistence type="predicted"/>
<dbReference type="GO" id="GO:0080120">
    <property type="term" value="P:CAAX-box protein maturation"/>
    <property type="evidence" value="ECO:0007669"/>
    <property type="project" value="UniProtKB-ARBA"/>
</dbReference>
<dbReference type="EMBL" id="SDMK01000004">
    <property type="protein sequence ID" value="RXS93748.1"/>
    <property type="molecule type" value="Genomic_DNA"/>
</dbReference>
<feature type="transmembrane region" description="Helical" evidence="1">
    <location>
        <begin position="6"/>
        <end position="27"/>
    </location>
</feature>
<evidence type="ECO:0000313" key="3">
    <source>
        <dbReference type="EMBL" id="RXS93748.1"/>
    </source>
</evidence>
<dbReference type="GO" id="GO:0008237">
    <property type="term" value="F:metallopeptidase activity"/>
    <property type="evidence" value="ECO:0007669"/>
    <property type="project" value="UniProtKB-KW"/>
</dbReference>
<dbReference type="RefSeq" id="WP_129209530.1">
    <property type="nucleotide sequence ID" value="NZ_BMGU01000002.1"/>
</dbReference>
<dbReference type="Proteomes" id="UP000290253">
    <property type="component" value="Unassembled WGS sequence"/>
</dbReference>
<gene>
    <name evidence="3" type="ORF">ESZ00_17010</name>
</gene>
<feature type="domain" description="CAAX prenyl protease 2/Lysostaphin resistance protein A-like" evidence="2">
    <location>
        <begin position="195"/>
        <end position="290"/>
    </location>
</feature>
<keyword evidence="3" id="KW-0378">Hydrolase</keyword>
<keyword evidence="3" id="KW-0482">Metalloprotease</keyword>
<dbReference type="GO" id="GO:0006508">
    <property type="term" value="P:proteolysis"/>
    <property type="evidence" value="ECO:0007669"/>
    <property type="project" value="UniProtKB-KW"/>
</dbReference>
<evidence type="ECO:0000256" key="1">
    <source>
        <dbReference type="SAM" id="Phobius"/>
    </source>
</evidence>
<dbReference type="GO" id="GO:0004175">
    <property type="term" value="F:endopeptidase activity"/>
    <property type="evidence" value="ECO:0007669"/>
    <property type="project" value="UniProtKB-ARBA"/>
</dbReference>
<evidence type="ECO:0000259" key="2">
    <source>
        <dbReference type="Pfam" id="PF02517"/>
    </source>
</evidence>
<keyword evidence="1" id="KW-0472">Membrane</keyword>
<dbReference type="AlphaFoldDB" id="A0A4Q1S9P1"/>
<feature type="transmembrane region" description="Helical" evidence="1">
    <location>
        <begin position="39"/>
        <end position="60"/>
    </location>
</feature>
<feature type="transmembrane region" description="Helical" evidence="1">
    <location>
        <begin position="195"/>
        <end position="216"/>
    </location>
</feature>
<dbReference type="InterPro" id="IPR003675">
    <property type="entry name" value="Rce1/LyrA-like_dom"/>
</dbReference>
<feature type="transmembrane region" description="Helical" evidence="1">
    <location>
        <begin position="228"/>
        <end position="246"/>
    </location>
</feature>
<sequence length="297" mass="33513">MTSPWLHPSVLSAALLALAPLFWLGFVGEQGCAGLRARLQPALLRLLLPALLVIPYLLVAVPADSFRWYGCGVYLCAPVLVACCLAWVARRDPEQTGHWLEFVVLLGLGLAVDLRWLEPAWPSGLAAFGKVLLLDAGLYGFLVVRGLSGVGFDLRLRGSDWKTGLREWCFYAPMAIPLGLWLGFLHVHWPPKHPWMAVPMWLFTFVLIALPEEIFFRGWMQNLLERRIGRRGALAVTAMLFGLSHFNKRTHFFNWRYVLLAALAGIFYGRAWREKRRIDASAITHATVDTLWGLLLR</sequence>
<keyword evidence="3" id="KW-0645">Protease</keyword>
<accession>A0A4Q1S9P1</accession>
<protein>
    <submittedName>
        <fullName evidence="3">CPBP family intramembrane metalloprotease</fullName>
    </submittedName>
</protein>
<name>A0A4Q1S9P1_9BACT</name>
<comment type="caution">
    <text evidence="3">The sequence shown here is derived from an EMBL/GenBank/DDBJ whole genome shotgun (WGS) entry which is preliminary data.</text>
</comment>
<keyword evidence="1" id="KW-1133">Transmembrane helix</keyword>